<name>A0A517P183_9BACT</name>
<keyword evidence="6" id="KW-0456">Lyase</keyword>
<dbReference type="PANTHER" id="PTHR12639:SF7">
    <property type="entry name" value="HTTM DOMAIN-CONTAINING PROTEIN"/>
    <property type="match status" value="1"/>
</dbReference>
<dbReference type="InterPro" id="IPR011020">
    <property type="entry name" value="HTTM-like"/>
</dbReference>
<gene>
    <name evidence="9" type="ORF">K239x_51290</name>
</gene>
<dbReference type="EMBL" id="CP036526">
    <property type="protein sequence ID" value="QDT13113.1"/>
    <property type="molecule type" value="Genomic_DNA"/>
</dbReference>
<keyword evidence="2 7" id="KW-0812">Transmembrane</keyword>
<evidence type="ECO:0000256" key="5">
    <source>
        <dbReference type="ARBA" id="ARBA00023157"/>
    </source>
</evidence>
<dbReference type="Pfam" id="PF22777">
    <property type="entry name" value="VKGC_lumenal_dom"/>
    <property type="match status" value="1"/>
</dbReference>
<dbReference type="SMART" id="SM00752">
    <property type="entry name" value="HTTM"/>
    <property type="match status" value="1"/>
</dbReference>
<dbReference type="Pfam" id="PF05090">
    <property type="entry name" value="HTTM"/>
    <property type="match status" value="1"/>
</dbReference>
<evidence type="ECO:0000256" key="4">
    <source>
        <dbReference type="ARBA" id="ARBA00023136"/>
    </source>
</evidence>
<dbReference type="InterPro" id="IPR007782">
    <property type="entry name" value="VKG_COase"/>
</dbReference>
<protein>
    <submittedName>
        <fullName evidence="9">Vitamin K-dependent gamma-carboxylase</fullName>
    </submittedName>
</protein>
<dbReference type="InterPro" id="IPR053935">
    <property type="entry name" value="VKGC_lumenal_dom"/>
</dbReference>
<dbReference type="OrthoDB" id="341137at2"/>
<evidence type="ECO:0000256" key="1">
    <source>
        <dbReference type="ARBA" id="ARBA00004127"/>
    </source>
</evidence>
<evidence type="ECO:0000313" key="9">
    <source>
        <dbReference type="EMBL" id="QDT13113.1"/>
    </source>
</evidence>
<feature type="domain" description="HTTM-like" evidence="8">
    <location>
        <begin position="19"/>
        <end position="286"/>
    </location>
</feature>
<feature type="transmembrane region" description="Helical" evidence="7">
    <location>
        <begin position="95"/>
        <end position="122"/>
    </location>
</feature>
<dbReference type="GO" id="GO:0008488">
    <property type="term" value="F:gamma-glutamyl carboxylase activity"/>
    <property type="evidence" value="ECO:0007669"/>
    <property type="project" value="InterPro"/>
</dbReference>
<accession>A0A517P183</accession>
<feature type="transmembrane region" description="Helical" evidence="7">
    <location>
        <begin position="26"/>
        <end position="45"/>
    </location>
</feature>
<reference evidence="9 10" key="1">
    <citation type="submission" date="2019-02" db="EMBL/GenBank/DDBJ databases">
        <title>Deep-cultivation of Planctomycetes and their phenomic and genomic characterization uncovers novel biology.</title>
        <authorList>
            <person name="Wiegand S."/>
            <person name="Jogler M."/>
            <person name="Boedeker C."/>
            <person name="Pinto D."/>
            <person name="Vollmers J."/>
            <person name="Rivas-Marin E."/>
            <person name="Kohn T."/>
            <person name="Peeters S.H."/>
            <person name="Heuer A."/>
            <person name="Rast P."/>
            <person name="Oberbeckmann S."/>
            <person name="Bunk B."/>
            <person name="Jeske O."/>
            <person name="Meyerdierks A."/>
            <person name="Storesund J.E."/>
            <person name="Kallscheuer N."/>
            <person name="Luecker S."/>
            <person name="Lage O.M."/>
            <person name="Pohl T."/>
            <person name="Merkel B.J."/>
            <person name="Hornburger P."/>
            <person name="Mueller R.-W."/>
            <person name="Bruemmer F."/>
            <person name="Labrenz M."/>
            <person name="Spormann A.M."/>
            <person name="Op den Camp H."/>
            <person name="Overmann J."/>
            <person name="Amann R."/>
            <person name="Jetten M.S.M."/>
            <person name="Mascher T."/>
            <person name="Medema M.H."/>
            <person name="Devos D.P."/>
            <person name="Kaster A.-K."/>
            <person name="Ovreas L."/>
            <person name="Rohde M."/>
            <person name="Galperin M.Y."/>
            <person name="Jogler C."/>
        </authorList>
    </citation>
    <scope>NUCLEOTIDE SEQUENCE [LARGE SCALE GENOMIC DNA]</scope>
    <source>
        <strain evidence="9 10">K23_9</strain>
    </source>
</reference>
<keyword evidence="4 7" id="KW-0472">Membrane</keyword>
<keyword evidence="3 7" id="KW-1133">Transmembrane helix</keyword>
<dbReference type="RefSeq" id="WP_145420904.1">
    <property type="nucleotide sequence ID" value="NZ_CP036526.1"/>
</dbReference>
<evidence type="ECO:0000256" key="2">
    <source>
        <dbReference type="ARBA" id="ARBA00022692"/>
    </source>
</evidence>
<keyword evidence="5" id="KW-1015">Disulfide bond</keyword>
<keyword evidence="10" id="KW-1185">Reference proteome</keyword>
<evidence type="ECO:0000313" key="10">
    <source>
        <dbReference type="Proteomes" id="UP000319817"/>
    </source>
</evidence>
<dbReference type="GO" id="GO:0019842">
    <property type="term" value="F:vitamin binding"/>
    <property type="evidence" value="ECO:0007669"/>
    <property type="project" value="TreeGrafter"/>
</dbReference>
<dbReference type="Proteomes" id="UP000319817">
    <property type="component" value="Chromosome"/>
</dbReference>
<feature type="transmembrane region" description="Helical" evidence="7">
    <location>
        <begin position="128"/>
        <end position="148"/>
    </location>
</feature>
<feature type="transmembrane region" description="Helical" evidence="7">
    <location>
        <begin position="264"/>
        <end position="282"/>
    </location>
</feature>
<dbReference type="AlphaFoldDB" id="A0A517P183"/>
<feature type="transmembrane region" description="Helical" evidence="7">
    <location>
        <begin position="222"/>
        <end position="243"/>
    </location>
</feature>
<dbReference type="PANTHER" id="PTHR12639">
    <property type="entry name" value="VITAMIN K-DEPENDENT GAMMA-CARBOXYLASE"/>
    <property type="match status" value="1"/>
</dbReference>
<evidence type="ECO:0000256" key="6">
    <source>
        <dbReference type="ARBA" id="ARBA00023239"/>
    </source>
</evidence>
<dbReference type="GO" id="GO:0012505">
    <property type="term" value="C:endomembrane system"/>
    <property type="evidence" value="ECO:0007669"/>
    <property type="project" value="UniProtKB-SubCell"/>
</dbReference>
<evidence type="ECO:0000256" key="3">
    <source>
        <dbReference type="ARBA" id="ARBA00022989"/>
    </source>
</evidence>
<dbReference type="InterPro" id="IPR053934">
    <property type="entry name" value="HTTM_dom"/>
</dbReference>
<evidence type="ECO:0000259" key="8">
    <source>
        <dbReference type="SMART" id="SM00752"/>
    </source>
</evidence>
<organism evidence="9 10">
    <name type="scientific">Stieleria marina</name>
    <dbReference type="NCBI Taxonomy" id="1930275"/>
    <lineage>
        <taxon>Bacteria</taxon>
        <taxon>Pseudomonadati</taxon>
        <taxon>Planctomycetota</taxon>
        <taxon>Planctomycetia</taxon>
        <taxon>Pirellulales</taxon>
        <taxon>Pirellulaceae</taxon>
        <taxon>Stieleria</taxon>
    </lineage>
</organism>
<evidence type="ECO:0000256" key="7">
    <source>
        <dbReference type="SAM" id="Phobius"/>
    </source>
</evidence>
<comment type="subcellular location">
    <subcellularLocation>
        <location evidence="1">Endomembrane system</location>
        <topology evidence="1">Multi-pass membrane protein</topology>
    </subcellularLocation>
</comment>
<proteinExistence type="predicted"/>
<sequence length="542" mass="62576">MSTSNETTHLNRPLRERLFDDIDSLVLVYVRVGIGIAIYFWAWFYTHPVDYDGEMLPLYDPVFMKPRFLFKYAGFEWVKLWPGNGMGWHFFITKVAAITLAIGFLTRLSGAVLCGAIAYVLLVERQIYLNHYYLLSCLAGLMLFLPAGRRLSVDSFLGIEHKSQVFKRWQFWLLRFQVGIPYVYGAIAKMNSDWLAGQPAGIYLEQNRDVGLVDAYLQIPGAVLMFAWGGLLYDLLVVPMLMYRKTRWLAIAMSIVFHVTNSQIFNIGVFPWFMLIAIVVFFPEDSIAKLTHSTRAMAKVWLSKYSDTSLSYRQAFQSIQKNEHPDPLKLGDQGASSMTLFAKCGFAMAIVYVSVQLILPLRHWVLPGNPAWNERGHRFAWRMMLRNKTVLTTFKVVAPDGSYQFFPSTVVMTHYQSSRAERIPELMRQAAVELKKMAKQTGVDNAKVYCLCLTSLNGRRPRPIIDTNIDLASAKRGWLVDDWVLQNHGPLPRQTWDRDKTKWWRQLVLPEQFKQLEMRNPSELEAFVEQQRQQALRHNSTK</sequence>